<keyword evidence="3" id="KW-1185">Reference proteome</keyword>
<dbReference type="KEGG" id="clw:CLAC_02155"/>
<accession>A0A0K2H3W7</accession>
<evidence type="ECO:0000313" key="3">
    <source>
        <dbReference type="Proteomes" id="UP000058446"/>
    </source>
</evidence>
<organism evidence="2 3">
    <name type="scientific">Corynebacterium lactis RW2-5</name>
    <dbReference type="NCBI Taxonomy" id="1408189"/>
    <lineage>
        <taxon>Bacteria</taxon>
        <taxon>Bacillati</taxon>
        <taxon>Actinomycetota</taxon>
        <taxon>Actinomycetes</taxon>
        <taxon>Mycobacteriales</taxon>
        <taxon>Corynebacteriaceae</taxon>
        <taxon>Corynebacterium</taxon>
    </lineage>
</organism>
<evidence type="ECO:0000256" key="1">
    <source>
        <dbReference type="SAM" id="MobiDB-lite"/>
    </source>
</evidence>
<protein>
    <submittedName>
        <fullName evidence="2">Uncharacterized protein</fullName>
    </submittedName>
</protein>
<reference evidence="2 3" key="1">
    <citation type="submission" date="2013-10" db="EMBL/GenBank/DDBJ databases">
        <title>Complete genome sequence of Corynebacterium lactis DSM 45799(T), isolated from raw cow milk.</title>
        <authorList>
            <person name="Ruckert C."/>
            <person name="Albersmeier A."/>
            <person name="Lipski A."/>
            <person name="Kalinowski J."/>
        </authorList>
    </citation>
    <scope>NUCLEOTIDE SEQUENCE [LARGE SCALE GENOMIC DNA]</scope>
    <source>
        <strain evidence="2 3">RW2-5</strain>
    </source>
</reference>
<dbReference type="AlphaFoldDB" id="A0A0K2H3W7"/>
<evidence type="ECO:0000313" key="2">
    <source>
        <dbReference type="EMBL" id="ALA68396.1"/>
    </source>
</evidence>
<feature type="region of interest" description="Disordered" evidence="1">
    <location>
        <begin position="20"/>
        <end position="77"/>
    </location>
</feature>
<dbReference type="EMBL" id="CP006841">
    <property type="protein sequence ID" value="ALA68396.1"/>
    <property type="molecule type" value="Genomic_DNA"/>
</dbReference>
<feature type="compositionally biased region" description="Pro residues" evidence="1">
    <location>
        <begin position="211"/>
        <end position="221"/>
    </location>
</feature>
<sequence>MTGAVATAISLSMVGCSGITESDSDKVASTSQLQTQSPSETTTSKKPSPTQSSETEAKPQALSRDTGIVDVPEADYTPADGPNARIFQLQDGATKCFLNNLGGDAYLACQTPIANPPMVDDGAGNQVPANAVSWNPGGVTYEVLTFPQASEIHTLATNQRLNAFGFTCTALGPSSVECSGGPGTARIDSGVVTGAQMPKPPVTGGQQPGPGQAPAPAPAPEPGQGLPKLQDLIPGIPG</sequence>
<feature type="compositionally biased region" description="Low complexity" evidence="1">
    <location>
        <begin position="29"/>
        <end position="54"/>
    </location>
</feature>
<proteinExistence type="predicted"/>
<dbReference type="STRING" id="1408189.CLAC_02155"/>
<feature type="region of interest" description="Disordered" evidence="1">
    <location>
        <begin position="189"/>
        <end position="238"/>
    </location>
</feature>
<gene>
    <name evidence="2" type="ORF">CLAC_02155</name>
</gene>
<dbReference type="Proteomes" id="UP000058446">
    <property type="component" value="Chromosome"/>
</dbReference>
<name>A0A0K2H3W7_9CORY</name>